<organism evidence="9 10">
    <name type="scientific">Micromonospora sonneratiae</name>
    <dbReference type="NCBI Taxonomy" id="1184706"/>
    <lineage>
        <taxon>Bacteria</taxon>
        <taxon>Bacillati</taxon>
        <taxon>Actinomycetota</taxon>
        <taxon>Actinomycetes</taxon>
        <taxon>Micromonosporales</taxon>
        <taxon>Micromonosporaceae</taxon>
        <taxon>Micromonospora</taxon>
    </lineage>
</organism>
<accession>A0ABW3Y976</accession>
<dbReference type="RefSeq" id="WP_377568671.1">
    <property type="nucleotide sequence ID" value="NZ_JBHTMP010000009.1"/>
</dbReference>
<feature type="transmembrane region" description="Helical" evidence="7">
    <location>
        <begin position="175"/>
        <end position="193"/>
    </location>
</feature>
<evidence type="ECO:0000313" key="10">
    <source>
        <dbReference type="Proteomes" id="UP001597260"/>
    </source>
</evidence>
<dbReference type="EMBL" id="JBHTMP010000009">
    <property type="protein sequence ID" value="MFD1321009.1"/>
    <property type="molecule type" value="Genomic_DNA"/>
</dbReference>
<evidence type="ECO:0000256" key="2">
    <source>
        <dbReference type="ARBA" id="ARBA00006162"/>
    </source>
</evidence>
<keyword evidence="6 7" id="KW-0472">Membrane</keyword>
<proteinExistence type="inferred from homology"/>
<feature type="transmembrane region" description="Helical" evidence="7">
    <location>
        <begin position="205"/>
        <end position="223"/>
    </location>
</feature>
<dbReference type="Proteomes" id="UP001597260">
    <property type="component" value="Unassembled WGS sequence"/>
</dbReference>
<evidence type="ECO:0000256" key="3">
    <source>
        <dbReference type="ARBA" id="ARBA00022475"/>
    </source>
</evidence>
<evidence type="ECO:0000259" key="8">
    <source>
        <dbReference type="Pfam" id="PF19053"/>
    </source>
</evidence>
<dbReference type="NCBIfam" id="TIGR03920">
    <property type="entry name" value="T7SS_EccD"/>
    <property type="match status" value="1"/>
</dbReference>
<comment type="caution">
    <text evidence="9">The sequence shown here is derived from an EMBL/GenBank/DDBJ whole genome shotgun (WGS) entry which is preliminary data.</text>
</comment>
<feature type="transmembrane region" description="Helical" evidence="7">
    <location>
        <begin position="228"/>
        <end position="249"/>
    </location>
</feature>
<dbReference type="InterPro" id="IPR024962">
    <property type="entry name" value="YukD-like"/>
</dbReference>
<feature type="transmembrane region" description="Helical" evidence="7">
    <location>
        <begin position="432"/>
        <end position="452"/>
    </location>
</feature>
<keyword evidence="5 7" id="KW-1133">Transmembrane helix</keyword>
<feature type="transmembrane region" description="Helical" evidence="7">
    <location>
        <begin position="367"/>
        <end position="383"/>
    </location>
</feature>
<dbReference type="PIRSF" id="PIRSF017804">
    <property type="entry name" value="Secretion_EccD1"/>
    <property type="match status" value="1"/>
</dbReference>
<evidence type="ECO:0000256" key="1">
    <source>
        <dbReference type="ARBA" id="ARBA00004651"/>
    </source>
</evidence>
<evidence type="ECO:0000256" key="6">
    <source>
        <dbReference type="ARBA" id="ARBA00023136"/>
    </source>
</evidence>
<feature type="transmembrane region" description="Helical" evidence="7">
    <location>
        <begin position="120"/>
        <end position="137"/>
    </location>
</feature>
<feature type="domain" description="EccD-like transmembrane" evidence="8">
    <location>
        <begin position="117"/>
        <end position="455"/>
    </location>
</feature>
<feature type="transmembrane region" description="Helical" evidence="7">
    <location>
        <begin position="143"/>
        <end position="163"/>
    </location>
</feature>
<dbReference type="Gene3D" id="3.10.20.90">
    <property type="entry name" value="Phosphatidylinositol 3-kinase Catalytic Subunit, Chain A, domain 1"/>
    <property type="match status" value="1"/>
</dbReference>
<gene>
    <name evidence="9" type="primary">eccD</name>
    <name evidence="9" type="ORF">ACFQ4H_07905</name>
</gene>
<keyword evidence="10" id="KW-1185">Reference proteome</keyword>
<name>A0ABW3Y976_9ACTN</name>
<dbReference type="Pfam" id="PF19053">
    <property type="entry name" value="EccD"/>
    <property type="match status" value="1"/>
</dbReference>
<sequence>MQQTGLARIIVIAPNRRMEMTVPEHVPLAGIMPTLLRHGGATLAEDGVEHGGWVLRRVDGHRLDNAHSLAMQNVLDGETLILSPNDATWPEPAFDDVAEAIANDATGLGARWTAKSTQQAGLAFAAAVIVTGALLLLTGPMSWQMGTLAFTGSAALMLTAVFANRITRDHPTAQLTGSAALLYATVGALLVGTDGATAQLRSWPVAGAAAALLFVSLVGQLLLPGVAFVAGAALATGIGAIAVLVATGLTTVEGAAAVVGGLVVISLFALPRLAMSAGGIPTPPVPSISGGAVEAPPPPSADLNVAVRRADSLLTGLLFGAMAVTGVSLVLLTRAHTVSGLLLVGATALVCALRARAFAAVRHRVPLIGAAIVGVISLAWYAWTGPMRAPVAAALLAAGLIAVALLSLAIGRRLSQRAAPPRLGRLGDMMSMAFTAAVPVLVALVLGLFGYFRGLGG</sequence>
<feature type="transmembrane region" description="Helical" evidence="7">
    <location>
        <begin position="255"/>
        <end position="274"/>
    </location>
</feature>
<feature type="transmembrane region" description="Helical" evidence="7">
    <location>
        <begin position="313"/>
        <end position="332"/>
    </location>
</feature>
<comment type="subcellular location">
    <subcellularLocation>
        <location evidence="1">Cell membrane</location>
        <topology evidence="1">Multi-pass membrane protein</topology>
    </subcellularLocation>
</comment>
<comment type="similarity">
    <text evidence="2">Belongs to the EccD/Snm4 family.</text>
</comment>
<feature type="transmembrane region" description="Helical" evidence="7">
    <location>
        <begin position="338"/>
        <end position="355"/>
    </location>
</feature>
<reference evidence="10" key="1">
    <citation type="journal article" date="2019" name="Int. J. Syst. Evol. Microbiol.">
        <title>The Global Catalogue of Microorganisms (GCM) 10K type strain sequencing project: providing services to taxonomists for standard genome sequencing and annotation.</title>
        <authorList>
            <consortium name="The Broad Institute Genomics Platform"/>
            <consortium name="The Broad Institute Genome Sequencing Center for Infectious Disease"/>
            <person name="Wu L."/>
            <person name="Ma J."/>
        </authorList>
    </citation>
    <scope>NUCLEOTIDE SEQUENCE [LARGE SCALE GENOMIC DNA]</scope>
    <source>
        <strain evidence="10">JCM 31037</strain>
    </source>
</reference>
<dbReference type="InterPro" id="IPR006707">
    <property type="entry name" value="T7SS_EccD"/>
</dbReference>
<keyword evidence="4 7" id="KW-0812">Transmembrane</keyword>
<feature type="transmembrane region" description="Helical" evidence="7">
    <location>
        <begin position="389"/>
        <end position="411"/>
    </location>
</feature>
<dbReference type="InterPro" id="IPR044049">
    <property type="entry name" value="EccD_transm"/>
</dbReference>
<evidence type="ECO:0000256" key="7">
    <source>
        <dbReference type="SAM" id="Phobius"/>
    </source>
</evidence>
<evidence type="ECO:0000313" key="9">
    <source>
        <dbReference type="EMBL" id="MFD1321009.1"/>
    </source>
</evidence>
<evidence type="ECO:0000256" key="5">
    <source>
        <dbReference type="ARBA" id="ARBA00022989"/>
    </source>
</evidence>
<protein>
    <submittedName>
        <fullName evidence="9">Type VII secretion integral membrane protein EccD</fullName>
    </submittedName>
</protein>
<keyword evidence="3" id="KW-1003">Cell membrane</keyword>
<dbReference type="Pfam" id="PF08817">
    <property type="entry name" value="YukD"/>
    <property type="match status" value="1"/>
</dbReference>
<evidence type="ECO:0000256" key="4">
    <source>
        <dbReference type="ARBA" id="ARBA00022692"/>
    </source>
</evidence>